<evidence type="ECO:0000259" key="10">
    <source>
        <dbReference type="PROSITE" id="PS51259"/>
    </source>
</evidence>
<dbReference type="InterPro" id="IPR052095">
    <property type="entry name" value="UNC-13_domain"/>
</dbReference>
<proteinExistence type="inferred from homology"/>
<dbReference type="OrthoDB" id="67700at2759"/>
<dbReference type="PROSITE" id="PS50004">
    <property type="entry name" value="C2"/>
    <property type="match status" value="1"/>
</dbReference>
<dbReference type="PANTHER" id="PTHR45999:SF4">
    <property type="entry name" value="UNC-13-4A, ISOFORM B"/>
    <property type="match status" value="1"/>
</dbReference>
<feature type="domain" description="C2" evidence="8">
    <location>
        <begin position="357"/>
        <end position="488"/>
    </location>
</feature>
<dbReference type="PANTHER" id="PTHR45999">
    <property type="entry name" value="UNC-13-4A, ISOFORM B"/>
    <property type="match status" value="1"/>
</dbReference>
<keyword evidence="12" id="KW-1185">Reference proteome</keyword>
<evidence type="ECO:0000313" key="12">
    <source>
        <dbReference type="Proteomes" id="UP000076078"/>
    </source>
</evidence>
<dbReference type="SUPFAM" id="SSF49562">
    <property type="entry name" value="C2 domain (Calcium/lipid-binding domain, CaLB)"/>
    <property type="match status" value="1"/>
</dbReference>
<feature type="domain" description="MHD2" evidence="10">
    <location>
        <begin position="1088"/>
        <end position="1199"/>
    </location>
</feature>
<dbReference type="EMBL" id="LODT01000031">
    <property type="protein sequence ID" value="KYQ92104.1"/>
    <property type="molecule type" value="Genomic_DNA"/>
</dbReference>
<reference evidence="11 12" key="1">
    <citation type="submission" date="2015-12" db="EMBL/GenBank/DDBJ databases">
        <title>Dictyostelia acquired genes for synthesis and detection of signals that induce cell-type specialization by lateral gene transfer from prokaryotes.</title>
        <authorList>
            <person name="Gloeckner G."/>
            <person name="Schaap P."/>
        </authorList>
    </citation>
    <scope>NUCLEOTIDE SEQUENCE [LARGE SCALE GENOMIC DNA]</scope>
    <source>
        <strain evidence="11 12">TK</strain>
    </source>
</reference>
<keyword evidence="6" id="KW-0967">Endosome</keyword>
<dbReference type="InterPro" id="IPR014772">
    <property type="entry name" value="Munc13_dom-2"/>
</dbReference>
<dbReference type="AlphaFoldDB" id="A0A151ZDY5"/>
<evidence type="ECO:0000256" key="6">
    <source>
        <dbReference type="ARBA" id="ARBA00022753"/>
    </source>
</evidence>
<gene>
    <name evidence="11" type="ORF">DLAC_06943</name>
</gene>
<dbReference type="OMA" id="FNNIQAC"/>
<dbReference type="InterPro" id="IPR035892">
    <property type="entry name" value="C2_domain_sf"/>
</dbReference>
<evidence type="ECO:0000256" key="5">
    <source>
        <dbReference type="ARBA" id="ARBA00022490"/>
    </source>
</evidence>
<dbReference type="GO" id="GO:0099503">
    <property type="term" value="C:secretory vesicle"/>
    <property type="evidence" value="ECO:0007669"/>
    <property type="project" value="TreeGrafter"/>
</dbReference>
<evidence type="ECO:0000256" key="4">
    <source>
        <dbReference type="ARBA" id="ARBA00022483"/>
    </source>
</evidence>
<dbReference type="Gene3D" id="1.10.357.50">
    <property type="match status" value="1"/>
</dbReference>
<accession>A0A151ZDY5</accession>
<dbReference type="Gene3D" id="1.20.58.1100">
    <property type="match status" value="1"/>
</dbReference>
<sequence>MSSQGRMQKRDSVVLNSESSTNSKQVVSSPSMSSSNTGVLTGATIDKDIPKISLIITPLVKNKIEIDFSGKAIKEGLFSMWTHISEKKIQYNTVKELPIKLEAPDLPSTFKSPMVNSRAIQNPDDLAVIFELTHNCIFYSGTENSLVTKKDIVTQYNMFLTQMIKSDISNIKTVLNCLSETFGYYLDLARKEVEDGDSKNFSILIATCDRFLSETLAQLKDPMDFALSNLHKSFTTLLSDQVKQSKQSQSTSTIYNDTLQKINFILTVAVETLESIERSRLIKKTFRLDAYQEKILYNKCRAISSKEFFLAQMKHRKLTIDSHPYYSKDSFSSKDKFQLWKKQEESQIQKLSLLNTPKEEYLKNVWGIKTKEKEPLGVISIKVVQARELILKDENSTKKPDSFLEISYIHEKKRTRIISNSVNPQWKDHFSFQITKAHLAEEMEINIFGQKKGKDNHKDKDDELLFLGKCKFTTKDLMSYAKREVNWFPLQKRTSRSKVSGDLKLQFHYLPFPDTSTSPQNHIYYYKVLLEKLFESEYNSTTSPTLNNIEKKFKSPNMSSSQLNINTNNNNNSNSNNTTTTIGNSNNEILSSQALNLLKEYSRRYGILESTSKLYLMSQLIKYIIKEKSLYFIPEVRNILIFIIEIKFSHDQNILTLQEEKMFLEMVTSLSVICQTWLSYFHSTFPQNSPPGALRMLIDIYYLLKRSEIVSEPLVPLHDIVTTTYRQRYQQSLVMAKDLCQKQGISVVGKAPVLVRVCDILLYNLDQDRTYFSREFPPDSDLIRISTELYTKELISEIEELCQSGATSPQELSDHLELYFKLKETMSKFKDLSPHLVLVPIPELFKQTVMQWTLHCASQLRSLVDKLCANESWTPVSSDTLHSASVGEVFLGCYHALEVIKSLRWEDLSRVYTKQQHSEHYLFEIFSNFTMVASESIIYYTKVIGDISLNALDQAADDIFQLSESYSNDLSKTIQKVSLRFNNIQACLGHHDDLIQVLIHLMSHYKLSPAIVRETAKHTHLAIQNNVRTLIDRIYNRLSPVIVGEIYNLAGIQLDKNKVNFVVDFFQKIEKTVDNIAIQLNNNTLPPEVQLEPLLKYIASKLQIFSQFLYYPLVKQLLKRCYAGIINTLDEMIFPNNGSKLELTSTQLDMIESMIRLFGEFFYVDGEGLTQKAIDKQSERFMIIVLAYREAINSGVRDFDPLGLKKALANINFKNLKDLNILKKLNIKGLPKQLDVFSLIKKSIEKRQQSGGSTLKMLNIFNKK</sequence>
<evidence type="ECO:0000313" key="11">
    <source>
        <dbReference type="EMBL" id="KYQ92104.1"/>
    </source>
</evidence>
<dbReference type="STRING" id="361077.A0A151ZDY5"/>
<dbReference type="FunCoup" id="A0A151ZDY5">
    <property type="interactions" value="3"/>
</dbReference>
<dbReference type="Pfam" id="PF00168">
    <property type="entry name" value="C2"/>
    <property type="match status" value="1"/>
</dbReference>
<comment type="similarity">
    <text evidence="3">Belongs to the unc-13 family.</text>
</comment>
<keyword evidence="5" id="KW-0963">Cytoplasm</keyword>
<dbReference type="GO" id="GO:0005770">
    <property type="term" value="C:late endosome"/>
    <property type="evidence" value="ECO:0007669"/>
    <property type="project" value="UniProtKB-SubCell"/>
</dbReference>
<dbReference type="InterPro" id="IPR000008">
    <property type="entry name" value="C2_dom"/>
</dbReference>
<evidence type="ECO:0000256" key="7">
    <source>
        <dbReference type="SAM" id="MobiDB-lite"/>
    </source>
</evidence>
<dbReference type="Gene3D" id="2.60.40.150">
    <property type="entry name" value="C2 domain"/>
    <property type="match status" value="1"/>
</dbReference>
<name>A0A151ZDY5_TIELA</name>
<evidence type="ECO:0000256" key="1">
    <source>
        <dbReference type="ARBA" id="ARBA00004496"/>
    </source>
</evidence>
<dbReference type="PROSITE" id="PS51259">
    <property type="entry name" value="MHD2"/>
    <property type="match status" value="1"/>
</dbReference>
<dbReference type="Proteomes" id="UP000076078">
    <property type="component" value="Unassembled WGS sequence"/>
</dbReference>
<evidence type="ECO:0000259" key="8">
    <source>
        <dbReference type="PROSITE" id="PS50004"/>
    </source>
</evidence>
<evidence type="ECO:0008006" key="13">
    <source>
        <dbReference type="Google" id="ProtNLM"/>
    </source>
</evidence>
<dbReference type="PROSITE" id="PS51258">
    <property type="entry name" value="MHD1"/>
    <property type="match status" value="1"/>
</dbReference>
<feature type="domain" description="MHD1" evidence="9">
    <location>
        <begin position="792"/>
        <end position="944"/>
    </location>
</feature>
<dbReference type="InterPro" id="IPR014770">
    <property type="entry name" value="Munc13_1"/>
</dbReference>
<comment type="caution">
    <text evidence="11">The sequence shown here is derived from an EMBL/GenBank/DDBJ whole genome shotgun (WGS) entry which is preliminary data.</text>
</comment>
<keyword evidence="4" id="KW-0268">Exocytosis</keyword>
<evidence type="ECO:0000259" key="9">
    <source>
        <dbReference type="PROSITE" id="PS51258"/>
    </source>
</evidence>
<comment type="subcellular location">
    <subcellularLocation>
        <location evidence="1">Cytoplasm</location>
    </subcellularLocation>
    <subcellularLocation>
        <location evidence="2">Late endosome</location>
    </subcellularLocation>
</comment>
<evidence type="ECO:0000256" key="2">
    <source>
        <dbReference type="ARBA" id="ARBA00004603"/>
    </source>
</evidence>
<dbReference type="SMART" id="SM00239">
    <property type="entry name" value="C2"/>
    <property type="match status" value="1"/>
</dbReference>
<feature type="compositionally biased region" description="Polar residues" evidence="7">
    <location>
        <begin position="14"/>
        <end position="27"/>
    </location>
</feature>
<evidence type="ECO:0000256" key="3">
    <source>
        <dbReference type="ARBA" id="ARBA00005823"/>
    </source>
</evidence>
<dbReference type="GO" id="GO:0006887">
    <property type="term" value="P:exocytosis"/>
    <property type="evidence" value="ECO:0007669"/>
    <property type="project" value="UniProtKB-KW"/>
</dbReference>
<protein>
    <recommendedName>
        <fullName evidence="13">C2 domain-containing protein</fullName>
    </recommendedName>
</protein>
<organism evidence="11 12">
    <name type="scientific">Tieghemostelium lacteum</name>
    <name type="common">Slime mold</name>
    <name type="synonym">Dictyostelium lacteum</name>
    <dbReference type="NCBI Taxonomy" id="361077"/>
    <lineage>
        <taxon>Eukaryota</taxon>
        <taxon>Amoebozoa</taxon>
        <taxon>Evosea</taxon>
        <taxon>Eumycetozoa</taxon>
        <taxon>Dictyostelia</taxon>
        <taxon>Dictyosteliales</taxon>
        <taxon>Raperosteliaceae</taxon>
        <taxon>Tieghemostelium</taxon>
    </lineage>
</organism>
<dbReference type="InParanoid" id="A0A151ZDY5"/>
<feature type="region of interest" description="Disordered" evidence="7">
    <location>
        <begin position="1"/>
        <end position="37"/>
    </location>
</feature>